<evidence type="ECO:0000313" key="1">
    <source>
        <dbReference type="EMBL" id="DAF93077.1"/>
    </source>
</evidence>
<name>A0A8S5UF23_9CAUD</name>
<sequence>MRPDTIFEYIDQSNITKTTETLVTAPYYLCCSSAERGPEDIREVVGTDFYNLYGNHISFVKHGQPLVQAAHIIDNGGRLIFKRLVAEDAALANLTVIATVTKKEVEKTNAAGKPLYIDPSTNQESETDGGGWAKATKNVASIKYGVVTVPSMKTITDVVAHVQLQYKEETDVFPLFTVTDNGRGKSTKRFNIQPDYQLSKQNSFEFYTFNVIADAETNAEYTRFSIDPNIIYLKTSMSLTESSKDLTQLDAYQYEEGSNKFIKAVSEATGVDEDTLKSIDILFGCDRAGKALDYISVDLTKSEDEAENGYDLADATGMMIMSGDNGEFGDKPFGTGAWTKEAVKFFSGEFDDSVFNPNQVNIDAVFDANYPSEVKKAILDLAEFRQDFFYFRDFGLDKYTYDQFKMAAKEFDHSKFAASYITTYDVLDPYSRKQINVTLMYSLAVKMINHFNLRRNAPCAGIQYGFTFDEAIKGTVNFCPKFTPKVDQKTELMDLGLNYCGYINNQLVLETTNTSQDPYSQLSYINNILAVQQIIHRVREVCPINRYTFITSDDLETYKKAVNNAIMQYKENFDTLEFVYVADPIMKANKIFNASIKVSFKDFVQTEIFKIYALPTQS</sequence>
<dbReference type="EMBL" id="BK016080">
    <property type="protein sequence ID" value="DAF93077.1"/>
    <property type="molecule type" value="Genomic_DNA"/>
</dbReference>
<accession>A0A8S5UF23</accession>
<organism evidence="1">
    <name type="scientific">Myoviridae sp. ctcyQ27</name>
    <dbReference type="NCBI Taxonomy" id="2825139"/>
    <lineage>
        <taxon>Viruses</taxon>
        <taxon>Duplodnaviria</taxon>
        <taxon>Heunggongvirae</taxon>
        <taxon>Uroviricota</taxon>
        <taxon>Caudoviricetes</taxon>
    </lineage>
</organism>
<proteinExistence type="predicted"/>
<reference evidence="1" key="1">
    <citation type="journal article" date="2021" name="Proc. Natl. Acad. Sci. U.S.A.">
        <title>A Catalog of Tens of Thousands of Viruses from Human Metagenomes Reveals Hidden Associations with Chronic Diseases.</title>
        <authorList>
            <person name="Tisza M.J."/>
            <person name="Buck C.B."/>
        </authorList>
    </citation>
    <scope>NUCLEOTIDE SEQUENCE</scope>
    <source>
        <strain evidence="1">CtcyQ27</strain>
    </source>
</reference>
<protein>
    <submittedName>
        <fullName evidence="1">Tail sheath protein</fullName>
    </submittedName>
</protein>